<keyword evidence="7" id="KW-1185">Reference proteome</keyword>
<dbReference type="PROSITE" id="PS50222">
    <property type="entry name" value="EF_HAND_2"/>
    <property type="match status" value="1"/>
</dbReference>
<feature type="domain" description="EF-hand" evidence="5">
    <location>
        <begin position="850"/>
        <end position="885"/>
    </location>
</feature>
<evidence type="ECO:0000256" key="3">
    <source>
        <dbReference type="SAM" id="MobiDB-lite"/>
    </source>
</evidence>
<dbReference type="SUPFAM" id="SSF47923">
    <property type="entry name" value="Ypt/Rab-GAP domain of gyp1p"/>
    <property type="match status" value="2"/>
</dbReference>
<dbReference type="PROSITE" id="PS50086">
    <property type="entry name" value="TBC_RABGAP"/>
    <property type="match status" value="1"/>
</dbReference>
<evidence type="ECO:0000256" key="2">
    <source>
        <dbReference type="ARBA" id="ARBA00022737"/>
    </source>
</evidence>
<dbReference type="InterPro" id="IPR002048">
    <property type="entry name" value="EF_hand_dom"/>
</dbReference>
<dbReference type="PANTHER" id="PTHR47666:SF1">
    <property type="entry name" value="PROTEIN VASCULAR ASSOCIATED DEATH 1, CHLOROPLASTIC"/>
    <property type="match status" value="1"/>
</dbReference>
<organism evidence="6 7">
    <name type="scientific">Pseudolycoriella hygida</name>
    <dbReference type="NCBI Taxonomy" id="35572"/>
    <lineage>
        <taxon>Eukaryota</taxon>
        <taxon>Metazoa</taxon>
        <taxon>Ecdysozoa</taxon>
        <taxon>Arthropoda</taxon>
        <taxon>Hexapoda</taxon>
        <taxon>Insecta</taxon>
        <taxon>Pterygota</taxon>
        <taxon>Neoptera</taxon>
        <taxon>Endopterygota</taxon>
        <taxon>Diptera</taxon>
        <taxon>Nematocera</taxon>
        <taxon>Sciaroidea</taxon>
        <taxon>Sciaridae</taxon>
        <taxon>Pseudolycoriella</taxon>
    </lineage>
</organism>
<name>A0A9Q0S336_9DIPT</name>
<dbReference type="OrthoDB" id="17687at2759"/>
<keyword evidence="1" id="KW-0343">GTPase activation</keyword>
<dbReference type="FunFam" id="2.30.29.30:FF:000013">
    <property type="entry name" value="Putative TBC1 domain family member 8B"/>
    <property type="match status" value="1"/>
</dbReference>
<keyword evidence="2" id="KW-0677">Repeat</keyword>
<dbReference type="GO" id="GO:0003008">
    <property type="term" value="P:system process"/>
    <property type="evidence" value="ECO:0007669"/>
    <property type="project" value="UniProtKB-ARBA"/>
</dbReference>
<dbReference type="InterPro" id="IPR011993">
    <property type="entry name" value="PH-like_dom_sf"/>
</dbReference>
<dbReference type="AlphaFoldDB" id="A0A9Q0S336"/>
<evidence type="ECO:0000259" key="5">
    <source>
        <dbReference type="PROSITE" id="PS50222"/>
    </source>
</evidence>
<proteinExistence type="predicted"/>
<dbReference type="GO" id="GO:0005509">
    <property type="term" value="F:calcium ion binding"/>
    <property type="evidence" value="ECO:0007669"/>
    <property type="project" value="InterPro"/>
</dbReference>
<dbReference type="PANTHER" id="PTHR47666">
    <property type="entry name" value="PROTEIN VASCULAR ASSOCIATED DEATH 1, CHLOROPLASTIC"/>
    <property type="match status" value="1"/>
</dbReference>
<dbReference type="Gene3D" id="1.10.472.80">
    <property type="entry name" value="Ypt/Rab-GAP domain of gyp1p, domain 3"/>
    <property type="match status" value="1"/>
</dbReference>
<dbReference type="FunFam" id="1.10.472.80:FF:000049">
    <property type="entry name" value="Uncharacterized protein, isoform B"/>
    <property type="match status" value="1"/>
</dbReference>
<evidence type="ECO:0000259" key="4">
    <source>
        <dbReference type="PROSITE" id="PS50086"/>
    </source>
</evidence>
<dbReference type="Pfam" id="PF02893">
    <property type="entry name" value="GRAM"/>
    <property type="match status" value="2"/>
</dbReference>
<dbReference type="SMART" id="SM00568">
    <property type="entry name" value="GRAM"/>
    <property type="match status" value="2"/>
</dbReference>
<dbReference type="InterPro" id="IPR035969">
    <property type="entry name" value="Rab-GAP_TBC_sf"/>
</dbReference>
<reference evidence="6" key="1">
    <citation type="submission" date="2022-07" db="EMBL/GenBank/DDBJ databases">
        <authorList>
            <person name="Trinca V."/>
            <person name="Uliana J.V.C."/>
            <person name="Torres T.T."/>
            <person name="Ward R.J."/>
            <person name="Monesi N."/>
        </authorList>
    </citation>
    <scope>NUCLEOTIDE SEQUENCE</scope>
    <source>
        <strain evidence="6">HSMRA1968</strain>
        <tissue evidence="6">Whole embryos</tissue>
    </source>
</reference>
<dbReference type="Pfam" id="PF00566">
    <property type="entry name" value="RabGAP-TBC"/>
    <property type="match status" value="1"/>
</dbReference>
<dbReference type="SMART" id="SM00164">
    <property type="entry name" value="TBC"/>
    <property type="match status" value="1"/>
</dbReference>
<dbReference type="Gene3D" id="1.10.238.10">
    <property type="entry name" value="EF-hand"/>
    <property type="match status" value="1"/>
</dbReference>
<feature type="domain" description="Rab-GAP TBC" evidence="4">
    <location>
        <begin position="468"/>
        <end position="655"/>
    </location>
</feature>
<sequence length="1190" mass="136857">MWIHPKESILPTPLWVNETTDRTSKFFVLQRRRGHESKGISKLLVGTLDSVFDTKPAPFRILHQTPNSEVYYEIANALTRDDILKDWAWLASNMFNVLVEMESEAEVTNFTICKIQSLVTHNTAPNTDEELAESSSFQMTATKFKERFLLPDDERLVNYYSCNYSKNKLPRQGYLYLSLNHLCFYSYMFGKETKFILRYSDITDVSRSGSSIYVKTLNNLDYTFGLFFSSSEVYNLIEQMSKMAMQRMMKDPESPAYDHELKVSRKLSKNVSTRSHLFRDLTTRLHSEEYRRIFRLPATEILDGKIKAQLWTPYNKRYASGSIFLSQNFMCFSSDVRALVYLVIPLRLIQSVEKKNNEPVSRYDNQIIVIAENATFEFSQILDRDFFITKISEILGQNKTPTRIDRPSYDVSWTKQIALMNIFKIDRNDQMKGKQESKLKKWDEHFKEFGRGIAMFRTTDTANLVVDGIPDVLRQNIWMIFSGALHDKEMNPGLYEDLVEKAMSKHTTTHDEIERDLHRSLPEHPAFQHSEGIDALRRVLQAYALRNPQIGYCQAMNIVSSVFLIFCDEEDAFWLLSVLCENLLPDYYNDKVVGAQIDQGVLNELIETHLPNLHARLDQLGMIKMISLSWFLTIFLSVMPYESAINIIDCFFYDGAKVIFMLALKILEWNQENLLASRDDGEAMQLLTVYLAGIYNTEYEVIRRHENKYRSQSVETLIHEAYIKFGESISTYKIEELRNKHRRKTIHQFEIETENIIVKQFKDNGYFETEELRMLLSILRDEKLCPKRNSTKFVEETVTPIEFSKKETLEMFELNAATLNDQYSKHDTVKVEFETFRLLLNELTEWGKCQSIDLSEKLFRLMDKKSLGYLDFKQLVLALGIVSSNRVTEKLKLLYILHLPPLLTKSDIESSKANKTKGEAEVATEAEDFFCEDVSFSIEALPSPTDETFAEKLNMNITSRSSMNLTPNLSVDSNARSSIFYVDLEGAESIDTISDISDLGKAINFDILDATSQFSDGHTNIVGGTAISNDSSIDTRSLSSLRVFLDHPDSNFTQNSIPDMAQKNFMALWTSLLEIVGDCDMEMQRAYDILIQLGCSFEDSFTRITIPDCSDEADSNGNKSHKSNKSPAKCSQPKSSTSTAVDPWYISLNQFIATTLPVSKINGSLSRRSNITDSIERLQKNRRKCVASTS</sequence>
<protein>
    <submittedName>
        <fullName evidence="6">TBC1 domain family member 9</fullName>
    </submittedName>
</protein>
<dbReference type="InterPro" id="IPR004182">
    <property type="entry name" value="GRAM"/>
</dbReference>
<evidence type="ECO:0000256" key="1">
    <source>
        <dbReference type="ARBA" id="ARBA00022468"/>
    </source>
</evidence>
<dbReference type="InterPro" id="IPR000195">
    <property type="entry name" value="Rab-GAP-TBC_dom"/>
</dbReference>
<dbReference type="Proteomes" id="UP001151699">
    <property type="component" value="Chromosome B"/>
</dbReference>
<gene>
    <name evidence="6" type="primary">TBC1D9</name>
    <name evidence="6" type="ORF">Bhyg_07125</name>
</gene>
<dbReference type="EMBL" id="WJQU01000002">
    <property type="protein sequence ID" value="KAJ6642178.1"/>
    <property type="molecule type" value="Genomic_DNA"/>
</dbReference>
<dbReference type="Gene3D" id="1.10.8.270">
    <property type="entry name" value="putative rabgap domain of human tbc1 domain family member 14 like domains"/>
    <property type="match status" value="1"/>
</dbReference>
<dbReference type="FunFam" id="1.10.8.270:FF:000002">
    <property type="entry name" value="TBC1 domain family member 9B"/>
    <property type="match status" value="1"/>
</dbReference>
<feature type="region of interest" description="Disordered" evidence="3">
    <location>
        <begin position="1112"/>
        <end position="1139"/>
    </location>
</feature>
<evidence type="ECO:0000313" key="7">
    <source>
        <dbReference type="Proteomes" id="UP001151699"/>
    </source>
</evidence>
<dbReference type="GO" id="GO:0005096">
    <property type="term" value="F:GTPase activator activity"/>
    <property type="evidence" value="ECO:0007669"/>
    <property type="project" value="UniProtKB-KW"/>
</dbReference>
<accession>A0A9Q0S336</accession>
<dbReference type="Gene3D" id="2.30.29.30">
    <property type="entry name" value="Pleckstrin-homology domain (PH domain)/Phosphotyrosine-binding domain (PTB)"/>
    <property type="match status" value="2"/>
</dbReference>
<comment type="caution">
    <text evidence="6">The sequence shown here is derived from an EMBL/GenBank/DDBJ whole genome shotgun (WGS) entry which is preliminary data.</text>
</comment>
<evidence type="ECO:0000313" key="6">
    <source>
        <dbReference type="EMBL" id="KAJ6642178.1"/>
    </source>
</evidence>